<keyword evidence="1" id="KW-0472">Membrane</keyword>
<sequence>MAQLHLCGCFVLLVEDFPDVVTVFLMFTPQLLFICHYLVVLSEDTKKPVSPEVALILKNKIWMFWKQTSKHLFCQGACILVTPEDGIYYGCVFTRETVYPYIEDIPDPQGNWIPCPDHERHKFCNENRNQRLSVVQQI</sequence>
<dbReference type="AlphaFoldDB" id="A0A8C8SUM6"/>
<reference evidence="2" key="2">
    <citation type="submission" date="2025-09" db="UniProtKB">
        <authorList>
            <consortium name="Ensembl"/>
        </authorList>
    </citation>
    <scope>IDENTIFICATION</scope>
</reference>
<evidence type="ECO:0000313" key="2">
    <source>
        <dbReference type="Ensembl" id="ENSPCEP00000024072.1"/>
    </source>
</evidence>
<protein>
    <submittedName>
        <fullName evidence="2">Uncharacterized protein</fullName>
    </submittedName>
</protein>
<keyword evidence="1" id="KW-0812">Transmembrane</keyword>
<name>A0A8C8SUM6_9SAUR</name>
<dbReference type="Proteomes" id="UP000694393">
    <property type="component" value="Unplaced"/>
</dbReference>
<dbReference type="InterPro" id="IPR036526">
    <property type="entry name" value="C-N_Hydrolase_sf"/>
</dbReference>
<reference evidence="2" key="1">
    <citation type="submission" date="2025-08" db="UniProtKB">
        <authorList>
            <consortium name="Ensembl"/>
        </authorList>
    </citation>
    <scope>IDENTIFICATION</scope>
</reference>
<dbReference type="Ensembl" id="ENSPCET00000024874.1">
    <property type="protein sequence ID" value="ENSPCEP00000024072.1"/>
    <property type="gene ID" value="ENSPCEG00000018208.1"/>
</dbReference>
<accession>A0A8C8SUM6</accession>
<evidence type="ECO:0000256" key="1">
    <source>
        <dbReference type="SAM" id="Phobius"/>
    </source>
</evidence>
<proteinExistence type="predicted"/>
<organism evidence="2 3">
    <name type="scientific">Pelusios castaneus</name>
    <name type="common">West African mud turtle</name>
    <dbReference type="NCBI Taxonomy" id="367368"/>
    <lineage>
        <taxon>Eukaryota</taxon>
        <taxon>Metazoa</taxon>
        <taxon>Chordata</taxon>
        <taxon>Craniata</taxon>
        <taxon>Vertebrata</taxon>
        <taxon>Euteleostomi</taxon>
        <taxon>Archelosauria</taxon>
        <taxon>Testudinata</taxon>
        <taxon>Testudines</taxon>
        <taxon>Pleurodira</taxon>
        <taxon>Pelomedusidae</taxon>
        <taxon>Pelusios</taxon>
    </lineage>
</organism>
<dbReference type="Gene3D" id="3.60.110.10">
    <property type="entry name" value="Carbon-nitrogen hydrolase"/>
    <property type="match status" value="1"/>
</dbReference>
<feature type="transmembrane region" description="Helical" evidence="1">
    <location>
        <begin position="20"/>
        <end position="40"/>
    </location>
</feature>
<evidence type="ECO:0000313" key="3">
    <source>
        <dbReference type="Proteomes" id="UP000694393"/>
    </source>
</evidence>
<keyword evidence="1" id="KW-1133">Transmembrane helix</keyword>
<keyword evidence="3" id="KW-1185">Reference proteome</keyword>